<organism evidence="1 2">
    <name type="scientific">Diabrotica virgifera virgifera</name>
    <name type="common">western corn rootworm</name>
    <dbReference type="NCBI Taxonomy" id="50390"/>
    <lineage>
        <taxon>Eukaryota</taxon>
        <taxon>Metazoa</taxon>
        <taxon>Ecdysozoa</taxon>
        <taxon>Arthropoda</taxon>
        <taxon>Hexapoda</taxon>
        <taxon>Insecta</taxon>
        <taxon>Pterygota</taxon>
        <taxon>Neoptera</taxon>
        <taxon>Endopterygota</taxon>
        <taxon>Coleoptera</taxon>
        <taxon>Polyphaga</taxon>
        <taxon>Cucujiformia</taxon>
        <taxon>Chrysomeloidea</taxon>
        <taxon>Chrysomelidae</taxon>
        <taxon>Galerucinae</taxon>
        <taxon>Diabroticina</taxon>
        <taxon>Diabroticites</taxon>
        <taxon>Diabrotica</taxon>
    </lineage>
</organism>
<dbReference type="GeneID" id="126891627"/>
<dbReference type="Proteomes" id="UP001652700">
    <property type="component" value="Unplaced"/>
</dbReference>
<reference evidence="1" key="1">
    <citation type="submission" date="2025-05" db="UniProtKB">
        <authorList>
            <consortium name="EnsemblMetazoa"/>
        </authorList>
    </citation>
    <scope>IDENTIFICATION</scope>
</reference>
<evidence type="ECO:0000313" key="1">
    <source>
        <dbReference type="EnsemblMetazoa" id="XP_050516805.1"/>
    </source>
</evidence>
<evidence type="ECO:0008006" key="3">
    <source>
        <dbReference type="Google" id="ProtNLM"/>
    </source>
</evidence>
<accession>A0ABM5L301</accession>
<name>A0ABM5L301_DIAVI</name>
<dbReference type="EnsemblMetazoa" id="XM_050660848.1">
    <property type="protein sequence ID" value="XP_050516805.1"/>
    <property type="gene ID" value="LOC126891627"/>
</dbReference>
<keyword evidence="2" id="KW-1185">Reference proteome</keyword>
<proteinExistence type="predicted"/>
<evidence type="ECO:0000313" key="2">
    <source>
        <dbReference type="Proteomes" id="UP001652700"/>
    </source>
</evidence>
<dbReference type="RefSeq" id="XP_050516805.1">
    <property type="nucleotide sequence ID" value="XM_050660848.1"/>
</dbReference>
<sequence length="541" mass="61414">MVKTKEIGIHDNPFNLPEFCARLKKDIKSFPLWSCIWVQKFGFGKIPASSSAVESEIKNIKKDLFEKKLRADAAVNAILEYLVGRSNIIQAKTDAMENKEDNVEITKGSGNESEKDLDAERNLIIATEPKSISIKEDKEFVKDTIQEENVRIINTKEIICQLCSSSCAQQKKGSSEMLCNNCNAVNNVQQIIDLGKEENWRGQVTKASKNTTKKSRTKSAKLSKYLDQNQITFDSLFQDNLQKVPILKNGNALNLKGVKIKKQLYSFYNTCAIDSIVQSFIVGAIDHSEVENALKTLQKDCPFIALALYIKKMGVAQSYVKRGRILLEFHESAIQKTLNKTNNELQKVIHVDCNTNAFDMMLKLIEKLPINRIVINCNNGCPQRTRETNYYFLDNLLFKEALSEVEMQEALTTDRDCSRRGCLGQSEVQYDSSGPIILIQLTDIRTLTHLDNIPIKFSDVLGTSDYYLLVGVIRYINNDLTSTNGLGKLSMGHYTTICRRNNLWTEFNDLNAGTQRTLTKDVDKKVNIEFLIYIKVEKTYK</sequence>
<protein>
    <recommendedName>
        <fullName evidence="3">USP domain-containing protein</fullName>
    </recommendedName>
</protein>